<feature type="chain" id="PRO_5032428750" description="Transcriptional regulator" evidence="1">
    <location>
        <begin position="20"/>
        <end position="540"/>
    </location>
</feature>
<keyword evidence="3" id="KW-1185">Reference proteome</keyword>
<keyword evidence="1" id="KW-0732">Signal</keyword>
<proteinExistence type="predicted"/>
<gene>
    <name evidence="2" type="ORF">FHS59_004499</name>
</gene>
<comment type="caution">
    <text evidence="2">The sequence shown here is derived from an EMBL/GenBank/DDBJ whole genome shotgun (WGS) entry which is preliminary data.</text>
</comment>
<dbReference type="RefSeq" id="WP_184498324.1">
    <property type="nucleotide sequence ID" value="NZ_JACIJO010000005.1"/>
</dbReference>
<evidence type="ECO:0000313" key="3">
    <source>
        <dbReference type="Proteomes" id="UP000588604"/>
    </source>
</evidence>
<organism evidence="2 3">
    <name type="scientific">Algoriphagus iocasae</name>
    <dbReference type="NCBI Taxonomy" id="1836499"/>
    <lineage>
        <taxon>Bacteria</taxon>
        <taxon>Pseudomonadati</taxon>
        <taxon>Bacteroidota</taxon>
        <taxon>Cytophagia</taxon>
        <taxon>Cytophagales</taxon>
        <taxon>Cyclobacteriaceae</taxon>
        <taxon>Algoriphagus</taxon>
    </lineage>
</organism>
<name>A0A841MMY7_9BACT</name>
<evidence type="ECO:0000256" key="1">
    <source>
        <dbReference type="SAM" id="SignalP"/>
    </source>
</evidence>
<evidence type="ECO:0000313" key="2">
    <source>
        <dbReference type="EMBL" id="MBB6328840.1"/>
    </source>
</evidence>
<accession>A0A841MMY7</accession>
<feature type="signal peptide" evidence="1">
    <location>
        <begin position="1"/>
        <end position="19"/>
    </location>
</feature>
<protein>
    <recommendedName>
        <fullName evidence="4">Transcriptional regulator</fullName>
    </recommendedName>
</protein>
<dbReference type="EMBL" id="JACIJO010000005">
    <property type="protein sequence ID" value="MBB6328840.1"/>
    <property type="molecule type" value="Genomic_DNA"/>
</dbReference>
<sequence>MRKVFSSLLFLFLLSPAWAQLKFLERYEVPSEMYEPNFEMTRVEDGIVAFRTIPEKGLNFRRKLQYFKTDFDLTPSDLIEFPVKEGFDIIGFDVDGEDLFLLLQKGSATNSDKYIFKIDLESNRGIEVDANNLLDMELIEFLVLEDKALFMGVAERNPVLQIFDLQKNSVITVQGIYNPDTQVLQLRKVPDLNEVEVVISREVKNRRREILINTYDLEGNLMREVKVNQFGKPDEEIMDGLLLPMTNYQQAMIGSFGYAKRGTYLGMYIMDINEFGEYGFKKYTLEDFPNFYNYLEEKEKSKKDAEVMKDLEKEKMPTLRNIYSIRDVYSTEDSYLVYFDHYNMMNSRGNTRPGFSSPSSLYRYDRLNRLGYTPYFSDPFYQNTLPNGSSFQVVTDYQYVSAHFAKISKEGNVIWDNSNTYDNFTTTYSEPFGEIAVVGDDLYHVYVENLEVVVSFFRKGEKIFENQRFELKLIDENERIKDTDPESLRMVHWYDRYFLLSGNQRVRFQDESGKEQIRDVFFMTKILVDGDLYQPEESLD</sequence>
<reference evidence="2 3" key="1">
    <citation type="submission" date="2020-08" db="EMBL/GenBank/DDBJ databases">
        <title>Genomic Encyclopedia of Type Strains, Phase IV (KMG-IV): sequencing the most valuable type-strain genomes for metagenomic binning, comparative biology and taxonomic classification.</title>
        <authorList>
            <person name="Goeker M."/>
        </authorList>
    </citation>
    <scope>NUCLEOTIDE SEQUENCE [LARGE SCALE GENOMIC DNA]</scope>
    <source>
        <strain evidence="2 3">DSM 102044</strain>
    </source>
</reference>
<dbReference type="AlphaFoldDB" id="A0A841MMY7"/>
<evidence type="ECO:0008006" key="4">
    <source>
        <dbReference type="Google" id="ProtNLM"/>
    </source>
</evidence>
<dbReference type="Proteomes" id="UP000588604">
    <property type="component" value="Unassembled WGS sequence"/>
</dbReference>